<dbReference type="GO" id="GO:0009073">
    <property type="term" value="P:aromatic amino acid family biosynthetic process"/>
    <property type="evidence" value="ECO:0007669"/>
    <property type="project" value="UniProtKB-KW"/>
</dbReference>
<dbReference type="SUPFAM" id="SSF51735">
    <property type="entry name" value="NAD(P)-binding Rossmann-fold domains"/>
    <property type="match status" value="1"/>
</dbReference>
<keyword evidence="4" id="KW-0560">Oxidoreductase</keyword>
<evidence type="ECO:0000259" key="9">
    <source>
        <dbReference type="Pfam" id="PF18317"/>
    </source>
</evidence>
<dbReference type="EC" id="1.1.1.25" evidence="2"/>
<evidence type="ECO:0000256" key="4">
    <source>
        <dbReference type="ARBA" id="ARBA00023002"/>
    </source>
</evidence>
<evidence type="ECO:0000256" key="2">
    <source>
        <dbReference type="ARBA" id="ARBA00012962"/>
    </source>
</evidence>
<evidence type="ECO:0000313" key="11">
    <source>
        <dbReference type="Proteomes" id="UP000298213"/>
    </source>
</evidence>
<dbReference type="InterPro" id="IPR036291">
    <property type="entry name" value="NAD(P)-bd_dom_sf"/>
</dbReference>
<dbReference type="InterPro" id="IPR046346">
    <property type="entry name" value="Aminoacid_DH-like_N_sf"/>
</dbReference>
<dbReference type="OrthoDB" id="9792692at2"/>
<feature type="domain" description="Quinate/shikimate 5-dehydrogenase/glutamyl-tRNA reductase" evidence="7">
    <location>
        <begin position="118"/>
        <end position="185"/>
    </location>
</feature>
<evidence type="ECO:0000259" key="8">
    <source>
        <dbReference type="Pfam" id="PF08501"/>
    </source>
</evidence>
<evidence type="ECO:0000256" key="1">
    <source>
        <dbReference type="ARBA" id="ARBA00004871"/>
    </source>
</evidence>
<dbReference type="InterPro" id="IPR013708">
    <property type="entry name" value="Shikimate_DH-bd_N"/>
</dbReference>
<dbReference type="SUPFAM" id="SSF53223">
    <property type="entry name" value="Aminoacid dehydrogenase-like, N-terminal domain"/>
    <property type="match status" value="1"/>
</dbReference>
<feature type="domain" description="Shikimate dehydrogenase substrate binding N-terminal" evidence="8">
    <location>
        <begin position="8"/>
        <end position="89"/>
    </location>
</feature>
<keyword evidence="3" id="KW-0521">NADP</keyword>
<keyword evidence="11" id="KW-1185">Reference proteome</keyword>
<proteinExistence type="predicted"/>
<comment type="caution">
    <text evidence="10">The sequence shown here is derived from an EMBL/GenBank/DDBJ whole genome shotgun (WGS) entry which is preliminary data.</text>
</comment>
<dbReference type="UniPathway" id="UPA00053">
    <property type="reaction ID" value="UER00087"/>
</dbReference>
<organism evidence="10 11">
    <name type="scientific">Sphingomonas parva</name>
    <dbReference type="NCBI Taxonomy" id="2555898"/>
    <lineage>
        <taxon>Bacteria</taxon>
        <taxon>Pseudomonadati</taxon>
        <taxon>Pseudomonadota</taxon>
        <taxon>Alphaproteobacteria</taxon>
        <taxon>Sphingomonadales</taxon>
        <taxon>Sphingomonadaceae</taxon>
        <taxon>Sphingomonas</taxon>
    </lineage>
</organism>
<reference evidence="10 11" key="1">
    <citation type="submission" date="2019-03" db="EMBL/GenBank/DDBJ databases">
        <title>Genome sequence of Sphingomonas sp. 17J27-24.</title>
        <authorList>
            <person name="Kim M."/>
            <person name="Maeng S."/>
            <person name="Sathiyaraj S."/>
        </authorList>
    </citation>
    <scope>NUCLEOTIDE SEQUENCE [LARGE SCALE GENOMIC DNA]</scope>
    <source>
        <strain evidence="10 11">17J27-24</strain>
    </source>
</reference>
<dbReference type="Proteomes" id="UP000298213">
    <property type="component" value="Unassembled WGS sequence"/>
</dbReference>
<protein>
    <recommendedName>
        <fullName evidence="2">shikimate dehydrogenase (NADP(+))</fullName>
        <ecNumber evidence="2">1.1.1.25</ecNumber>
    </recommendedName>
</protein>
<sequence length="273" mass="28242">MSVPYAEVIGDPIAHSKSPLIHGLWLERLGLPGRYCRTQVAQDGLAEFLGSRRGDGDWRGCNVTIPHKIAVIDQLDAVDSVEVGAVNCIVPENGRLRGLNTDVLGISEALGGCRADGPIVLVGAGGAARAAMAWLKQARVQDIRVVARDPAKAEDLLAAFGCQGRALPFSAATDALADATGLLNATPLGMTGFDPMPESLLAGLGSMAGNAFVLDMVYAPVDTALLARAASLGLAPVDGLAMLIGQAKSAFRLFFGAAPPADCDDELRALLTS</sequence>
<dbReference type="Pfam" id="PF08501">
    <property type="entry name" value="Shikimate_dh_N"/>
    <property type="match status" value="1"/>
</dbReference>
<dbReference type="EMBL" id="SPDV01000007">
    <property type="protein sequence ID" value="TFI59533.1"/>
    <property type="molecule type" value="Genomic_DNA"/>
</dbReference>
<comment type="catalytic activity">
    <reaction evidence="6">
        <text>shikimate + NADP(+) = 3-dehydroshikimate + NADPH + H(+)</text>
        <dbReference type="Rhea" id="RHEA:17737"/>
        <dbReference type="ChEBI" id="CHEBI:15378"/>
        <dbReference type="ChEBI" id="CHEBI:16630"/>
        <dbReference type="ChEBI" id="CHEBI:36208"/>
        <dbReference type="ChEBI" id="CHEBI:57783"/>
        <dbReference type="ChEBI" id="CHEBI:58349"/>
        <dbReference type="EC" id="1.1.1.25"/>
    </reaction>
</comment>
<accession>A0A4Y8ZU32</accession>
<dbReference type="InterPro" id="IPR041121">
    <property type="entry name" value="SDH_C"/>
</dbReference>
<keyword evidence="5" id="KW-0028">Amino-acid biosynthesis</keyword>
<dbReference type="AlphaFoldDB" id="A0A4Y8ZU32"/>
<dbReference type="Pfam" id="PF01488">
    <property type="entry name" value="Shikimate_DH"/>
    <property type="match status" value="1"/>
</dbReference>
<evidence type="ECO:0000256" key="3">
    <source>
        <dbReference type="ARBA" id="ARBA00022857"/>
    </source>
</evidence>
<dbReference type="GO" id="GO:0004764">
    <property type="term" value="F:shikimate 3-dehydrogenase (NADP+) activity"/>
    <property type="evidence" value="ECO:0007669"/>
    <property type="project" value="UniProtKB-EC"/>
</dbReference>
<dbReference type="PANTHER" id="PTHR21089:SF1">
    <property type="entry name" value="BIFUNCTIONAL 3-DEHYDROQUINATE DEHYDRATASE_SHIKIMATE DEHYDROGENASE, CHLOROPLASTIC"/>
    <property type="match status" value="1"/>
</dbReference>
<feature type="domain" description="SDH C-terminal" evidence="9">
    <location>
        <begin position="239"/>
        <end position="262"/>
    </location>
</feature>
<evidence type="ECO:0000256" key="6">
    <source>
        <dbReference type="ARBA" id="ARBA00049442"/>
    </source>
</evidence>
<name>A0A4Y8ZU32_9SPHN</name>
<dbReference type="PANTHER" id="PTHR21089">
    <property type="entry name" value="SHIKIMATE DEHYDROGENASE"/>
    <property type="match status" value="1"/>
</dbReference>
<evidence type="ECO:0000256" key="5">
    <source>
        <dbReference type="ARBA" id="ARBA00023141"/>
    </source>
</evidence>
<gene>
    <name evidence="10" type="ORF">E2493_04925</name>
</gene>
<dbReference type="GO" id="GO:0009423">
    <property type="term" value="P:chorismate biosynthetic process"/>
    <property type="evidence" value="ECO:0007669"/>
    <property type="project" value="UniProtKB-UniPathway"/>
</dbReference>
<keyword evidence="5" id="KW-0057">Aromatic amino acid biosynthesis</keyword>
<dbReference type="InterPro" id="IPR006151">
    <property type="entry name" value="Shikm_DH/Glu-tRNA_Rdtase"/>
</dbReference>
<dbReference type="InterPro" id="IPR022893">
    <property type="entry name" value="Shikimate_DH_fam"/>
</dbReference>
<evidence type="ECO:0000313" key="10">
    <source>
        <dbReference type="EMBL" id="TFI59533.1"/>
    </source>
</evidence>
<comment type="pathway">
    <text evidence="1">Metabolic intermediate biosynthesis; chorismate biosynthesis; chorismate from D-erythrose 4-phosphate and phosphoenolpyruvate: step 4/7.</text>
</comment>
<dbReference type="Gene3D" id="3.40.50.10860">
    <property type="entry name" value="Leucine Dehydrogenase, chain A, domain 1"/>
    <property type="match status" value="1"/>
</dbReference>
<evidence type="ECO:0000259" key="7">
    <source>
        <dbReference type="Pfam" id="PF01488"/>
    </source>
</evidence>
<dbReference type="Gene3D" id="3.40.50.720">
    <property type="entry name" value="NAD(P)-binding Rossmann-like Domain"/>
    <property type="match status" value="1"/>
</dbReference>
<dbReference type="Pfam" id="PF18317">
    <property type="entry name" value="SDH_C"/>
    <property type="match status" value="1"/>
</dbReference>
<dbReference type="GO" id="GO:0019632">
    <property type="term" value="P:shikimate metabolic process"/>
    <property type="evidence" value="ECO:0007669"/>
    <property type="project" value="TreeGrafter"/>
</dbReference>